<gene>
    <name evidence="4" type="ORF">IFM89_027400</name>
</gene>
<protein>
    <recommendedName>
        <fullName evidence="3">BPM/SPOP BACK domain-containing protein</fullName>
    </recommendedName>
</protein>
<dbReference type="Gene3D" id="6.10.250.3030">
    <property type="match status" value="1"/>
</dbReference>
<organism evidence="4 5">
    <name type="scientific">Coptis chinensis</name>
    <dbReference type="NCBI Taxonomy" id="261450"/>
    <lineage>
        <taxon>Eukaryota</taxon>
        <taxon>Viridiplantae</taxon>
        <taxon>Streptophyta</taxon>
        <taxon>Embryophyta</taxon>
        <taxon>Tracheophyta</taxon>
        <taxon>Spermatophyta</taxon>
        <taxon>Magnoliopsida</taxon>
        <taxon>Ranunculales</taxon>
        <taxon>Ranunculaceae</taxon>
        <taxon>Coptidoideae</taxon>
        <taxon>Coptis</taxon>
    </lineage>
</organism>
<evidence type="ECO:0000313" key="5">
    <source>
        <dbReference type="Proteomes" id="UP000631114"/>
    </source>
</evidence>
<accession>A0A835IF27</accession>
<feature type="region of interest" description="Disordered" evidence="2">
    <location>
        <begin position="77"/>
        <end position="104"/>
    </location>
</feature>
<reference evidence="4 5" key="1">
    <citation type="submission" date="2020-10" db="EMBL/GenBank/DDBJ databases">
        <title>The Coptis chinensis genome and diversification of protoberbering-type alkaloids.</title>
        <authorList>
            <person name="Wang B."/>
            <person name="Shu S."/>
            <person name="Song C."/>
            <person name="Liu Y."/>
        </authorList>
    </citation>
    <scope>NUCLEOTIDE SEQUENCE [LARGE SCALE GENOMIC DNA]</scope>
    <source>
        <strain evidence="4">HL-2020</strain>
        <tissue evidence="4">Leaf</tissue>
    </source>
</reference>
<dbReference type="Proteomes" id="UP000631114">
    <property type="component" value="Unassembled WGS sequence"/>
</dbReference>
<evidence type="ECO:0000256" key="2">
    <source>
        <dbReference type="SAM" id="MobiDB-lite"/>
    </source>
</evidence>
<sequence length="104" mass="11278">MCESYLCKDISVNSVAKTLALADRHHAMELKSVCLKFAAENLGAVMRSNGLKYLKKKLPITAVGTWKAVAGCEEECSSGGGKSQAMWAQLSDGDTNGRRVRQRT</sequence>
<dbReference type="InterPro" id="IPR056423">
    <property type="entry name" value="BACK_BPM_SPOP"/>
</dbReference>
<dbReference type="Pfam" id="PF24570">
    <property type="entry name" value="BACK_BPM_SPOP"/>
    <property type="match status" value="1"/>
</dbReference>
<comment type="similarity">
    <text evidence="1">Belongs to the Tdpoz family.</text>
</comment>
<comment type="caution">
    <text evidence="4">The sequence shown here is derived from an EMBL/GenBank/DDBJ whole genome shotgun (WGS) entry which is preliminary data.</text>
</comment>
<dbReference type="OrthoDB" id="6359816at2759"/>
<evidence type="ECO:0000256" key="1">
    <source>
        <dbReference type="ARBA" id="ARBA00010846"/>
    </source>
</evidence>
<dbReference type="AlphaFoldDB" id="A0A835IF27"/>
<dbReference type="EMBL" id="JADFTS010000003">
    <property type="protein sequence ID" value="KAF9615974.1"/>
    <property type="molecule type" value="Genomic_DNA"/>
</dbReference>
<feature type="domain" description="BPM/SPOP BACK" evidence="3">
    <location>
        <begin position="14"/>
        <end position="60"/>
    </location>
</feature>
<evidence type="ECO:0000313" key="4">
    <source>
        <dbReference type="EMBL" id="KAF9615974.1"/>
    </source>
</evidence>
<keyword evidence="5" id="KW-1185">Reference proteome</keyword>
<name>A0A835IF27_9MAGN</name>
<evidence type="ECO:0000259" key="3">
    <source>
        <dbReference type="Pfam" id="PF24570"/>
    </source>
</evidence>
<proteinExistence type="inferred from homology"/>